<evidence type="ECO:0000313" key="6">
    <source>
        <dbReference type="Proteomes" id="UP000244855"/>
    </source>
</evidence>
<organism evidence="5 6">
    <name type="scientific">Periconia macrospinosa</name>
    <dbReference type="NCBI Taxonomy" id="97972"/>
    <lineage>
        <taxon>Eukaryota</taxon>
        <taxon>Fungi</taxon>
        <taxon>Dikarya</taxon>
        <taxon>Ascomycota</taxon>
        <taxon>Pezizomycotina</taxon>
        <taxon>Dothideomycetes</taxon>
        <taxon>Pleosporomycetidae</taxon>
        <taxon>Pleosporales</taxon>
        <taxon>Massarineae</taxon>
        <taxon>Periconiaceae</taxon>
        <taxon>Periconia</taxon>
    </lineage>
</organism>
<dbReference type="InterPro" id="IPR049326">
    <property type="entry name" value="Rhodopsin_dom_fungi"/>
</dbReference>
<dbReference type="PANTHER" id="PTHR43702">
    <property type="entry name" value="L-FUCOSE-PROTON SYMPORTER"/>
    <property type="match status" value="1"/>
</dbReference>
<dbReference type="InterPro" id="IPR011701">
    <property type="entry name" value="MFS"/>
</dbReference>
<dbReference type="InterPro" id="IPR036259">
    <property type="entry name" value="MFS_trans_sf"/>
</dbReference>
<feature type="transmembrane region" description="Helical" evidence="3">
    <location>
        <begin position="47"/>
        <end position="69"/>
    </location>
</feature>
<dbReference type="Proteomes" id="UP000244855">
    <property type="component" value="Unassembled WGS sequence"/>
</dbReference>
<evidence type="ECO:0000259" key="4">
    <source>
        <dbReference type="Pfam" id="PF20684"/>
    </source>
</evidence>
<feature type="transmembrane region" description="Helical" evidence="3">
    <location>
        <begin position="172"/>
        <end position="195"/>
    </location>
</feature>
<evidence type="ECO:0000256" key="1">
    <source>
        <dbReference type="ARBA" id="ARBA00004429"/>
    </source>
</evidence>
<feature type="transmembrane region" description="Helical" evidence="3">
    <location>
        <begin position="421"/>
        <end position="443"/>
    </location>
</feature>
<feature type="transmembrane region" description="Helical" evidence="3">
    <location>
        <begin position="126"/>
        <end position="148"/>
    </location>
</feature>
<feature type="transmembrane region" description="Helical" evidence="3">
    <location>
        <begin position="514"/>
        <end position="530"/>
    </location>
</feature>
<dbReference type="PANTHER" id="PTHR43702:SF13">
    <property type="entry name" value="MONOSACCHARIDE TRANSPORTER, PUTATIVE (AFU_ORTHOLOGUE AFUA_4G06630)-RELATED"/>
    <property type="match status" value="1"/>
</dbReference>
<feature type="transmembrane region" description="Helical" evidence="3">
    <location>
        <begin position="12"/>
        <end position="35"/>
    </location>
</feature>
<dbReference type="InterPro" id="IPR050375">
    <property type="entry name" value="MFS_TsgA-like"/>
</dbReference>
<keyword evidence="6" id="KW-1185">Reference proteome</keyword>
<dbReference type="Gene3D" id="1.20.1250.20">
    <property type="entry name" value="MFS general substrate transporter like domains"/>
    <property type="match status" value="1"/>
</dbReference>
<dbReference type="AlphaFoldDB" id="A0A2V1D198"/>
<feature type="transmembrane region" description="Helical" evidence="3">
    <location>
        <begin position="387"/>
        <end position="415"/>
    </location>
</feature>
<keyword evidence="3" id="KW-0812">Transmembrane</keyword>
<gene>
    <name evidence="5" type="ORF">DM02DRAFT_706155</name>
</gene>
<feature type="transmembrane region" description="Helical" evidence="3">
    <location>
        <begin position="258"/>
        <end position="278"/>
    </location>
</feature>
<dbReference type="GO" id="GO:0005886">
    <property type="term" value="C:plasma membrane"/>
    <property type="evidence" value="ECO:0007669"/>
    <property type="project" value="UniProtKB-SubCell"/>
</dbReference>
<sequence length="795" mass="87179">MFLAAHNEIRSRAVFTSVTVTFIVASFIVAMRLISRFIIVKYRGWDDYAILLAWILALGICSTIGVGTAKGLGLHEGSVPLAWRSSLLVAEYVAIVLYNPAVMAAKTSILLLYLDVARHPQKFLRIGSFITLAVVNIGGFVLTFVTAFQCRPVRAAYDTTVENPRCLSIESIFLASAPVNIATDLAILVLPIPVLTTLSLPLRQKAVLILSFLLGVIFVTVVDVARIYYMQLAADDLQHQSSTKFTTSLELSYNISMVLMWSAVEINVGIICACIPTLKPLLKLLTPKMILHRAPSISSQQRSAWPNLATAPTTAVSVSGCTTHSFEHQEPQIPMNFLTVPDTEPVMALQSKRPTYQHTEHSSHFEFTATGLPKCILDMTSLEAFRYCALVVTFEFLSGFSNSILFCLNAMIPIATKDTQVIGLSSTLYGGITFGPLFGYWVLSRGGIKATFITALSVICVGTLMFWPSGALRSYSGFIISTFVVGIGLSFLDIASFTFLALCGPPQRTEIRVVSARAIGYVGAILGLLLSQKIMFVHVVGTQTLIAIQWAYLGIALFTVLLGFFIYYMPLPEITDSELRSREERLRIDPSQKYFNRLPIIFTSLAIALLSISSSAAALSCIRNFFDNVLSSVATRTHTSPKLKTLDFNIVLFVMYDVGHFVIMLLCFFIPPRVLLLFAYACAITFSVLIMRLELLFVNGVQAMTFGFAVFMGPIPSLCAAIGLRSLGRRTKLAACLVAGIGNLGACIFPFISLEVLRAHSHSIHYPFWVVIALFITGTVYPLYLNLARAAQPPG</sequence>
<proteinExistence type="predicted"/>
<keyword evidence="2" id="KW-1003">Cell membrane</keyword>
<evidence type="ECO:0000313" key="5">
    <source>
        <dbReference type="EMBL" id="PVH91253.1"/>
    </source>
</evidence>
<feature type="transmembrane region" description="Helical" evidence="3">
    <location>
        <begin position="207"/>
        <end position="229"/>
    </location>
</feature>
<evidence type="ECO:0000256" key="3">
    <source>
        <dbReference type="SAM" id="Phobius"/>
    </source>
</evidence>
<name>A0A2V1D198_9PLEO</name>
<accession>A0A2V1D198</accession>
<dbReference type="OrthoDB" id="546893at2759"/>
<feature type="transmembrane region" description="Helical" evidence="3">
    <location>
        <begin position="550"/>
        <end position="571"/>
    </location>
</feature>
<feature type="transmembrane region" description="Helical" evidence="3">
    <location>
        <begin position="733"/>
        <end position="754"/>
    </location>
</feature>
<feature type="transmembrane region" description="Helical" evidence="3">
    <location>
        <begin position="475"/>
        <end position="502"/>
    </location>
</feature>
<feature type="domain" description="Rhodopsin" evidence="4">
    <location>
        <begin position="31"/>
        <end position="283"/>
    </location>
</feature>
<feature type="transmembrane region" description="Helical" evidence="3">
    <location>
        <begin position="766"/>
        <end position="785"/>
    </location>
</feature>
<protein>
    <submittedName>
        <fullName evidence="5">MFS general substrate transporter</fullName>
    </submittedName>
</protein>
<comment type="subcellular location">
    <subcellularLocation>
        <location evidence="1">Cell inner membrane</location>
        <topology evidence="1">Multi-pass membrane protein</topology>
    </subcellularLocation>
</comment>
<dbReference type="STRING" id="97972.A0A2V1D198"/>
<feature type="transmembrane region" description="Helical" evidence="3">
    <location>
        <begin position="89"/>
        <end position="114"/>
    </location>
</feature>
<keyword evidence="3" id="KW-1133">Transmembrane helix</keyword>
<feature type="transmembrane region" description="Helical" evidence="3">
    <location>
        <begin position="646"/>
        <end position="670"/>
    </location>
</feature>
<feature type="transmembrane region" description="Helical" evidence="3">
    <location>
        <begin position="600"/>
        <end position="626"/>
    </location>
</feature>
<dbReference type="SUPFAM" id="SSF103473">
    <property type="entry name" value="MFS general substrate transporter"/>
    <property type="match status" value="1"/>
</dbReference>
<dbReference type="Pfam" id="PF20684">
    <property type="entry name" value="Fung_rhodopsin"/>
    <property type="match status" value="1"/>
</dbReference>
<feature type="transmembrane region" description="Helical" evidence="3">
    <location>
        <begin position="450"/>
        <end position="469"/>
    </location>
</feature>
<feature type="transmembrane region" description="Helical" evidence="3">
    <location>
        <begin position="703"/>
        <end position="724"/>
    </location>
</feature>
<feature type="transmembrane region" description="Helical" evidence="3">
    <location>
        <begin position="677"/>
        <end position="697"/>
    </location>
</feature>
<keyword evidence="3" id="KW-0472">Membrane</keyword>
<evidence type="ECO:0000256" key="2">
    <source>
        <dbReference type="ARBA" id="ARBA00022475"/>
    </source>
</evidence>
<dbReference type="Pfam" id="PF07690">
    <property type="entry name" value="MFS_1"/>
    <property type="match status" value="1"/>
</dbReference>
<dbReference type="EMBL" id="KZ805913">
    <property type="protein sequence ID" value="PVH91253.1"/>
    <property type="molecule type" value="Genomic_DNA"/>
</dbReference>
<dbReference type="GO" id="GO:0022857">
    <property type="term" value="F:transmembrane transporter activity"/>
    <property type="evidence" value="ECO:0007669"/>
    <property type="project" value="InterPro"/>
</dbReference>
<reference evidence="5 6" key="1">
    <citation type="journal article" date="2018" name="Sci. Rep.">
        <title>Comparative genomics provides insights into the lifestyle and reveals functional heterogeneity of dark septate endophytic fungi.</title>
        <authorList>
            <person name="Knapp D.G."/>
            <person name="Nemeth J.B."/>
            <person name="Barry K."/>
            <person name="Hainaut M."/>
            <person name="Henrissat B."/>
            <person name="Johnson J."/>
            <person name="Kuo A."/>
            <person name="Lim J.H.P."/>
            <person name="Lipzen A."/>
            <person name="Nolan M."/>
            <person name="Ohm R.A."/>
            <person name="Tamas L."/>
            <person name="Grigoriev I.V."/>
            <person name="Spatafora J.W."/>
            <person name="Nagy L.G."/>
            <person name="Kovacs G.M."/>
        </authorList>
    </citation>
    <scope>NUCLEOTIDE SEQUENCE [LARGE SCALE GENOMIC DNA]</scope>
    <source>
        <strain evidence="5 6">DSE2036</strain>
    </source>
</reference>